<dbReference type="PANTHER" id="PTHR38045">
    <property type="entry name" value="CHROMOSOME 1, WHOLE GENOME SHOTGUN SEQUENCE"/>
    <property type="match status" value="1"/>
</dbReference>
<organism evidence="2 3">
    <name type="scientific">Coniophora puteana (strain RWD-64-598)</name>
    <name type="common">Brown rot fungus</name>
    <dbReference type="NCBI Taxonomy" id="741705"/>
    <lineage>
        <taxon>Eukaryota</taxon>
        <taxon>Fungi</taxon>
        <taxon>Dikarya</taxon>
        <taxon>Basidiomycota</taxon>
        <taxon>Agaricomycotina</taxon>
        <taxon>Agaricomycetes</taxon>
        <taxon>Agaricomycetidae</taxon>
        <taxon>Boletales</taxon>
        <taxon>Coniophorineae</taxon>
        <taxon>Coniophoraceae</taxon>
        <taxon>Coniophora</taxon>
    </lineage>
</organism>
<dbReference type="GeneID" id="19200447"/>
<dbReference type="EMBL" id="JH711592">
    <property type="protein sequence ID" value="EIW74347.1"/>
    <property type="molecule type" value="Genomic_DNA"/>
</dbReference>
<dbReference type="OMA" id="QWNDTIF"/>
<dbReference type="PANTHER" id="PTHR38045:SF1">
    <property type="entry name" value="HEPARINASE II_III-LIKE PROTEIN"/>
    <property type="match status" value="1"/>
</dbReference>
<gene>
    <name evidence="2" type="ORF">CONPUDRAFT_133017</name>
</gene>
<dbReference type="Gene3D" id="1.50.10.100">
    <property type="entry name" value="Chondroitin AC/alginate lyase"/>
    <property type="match status" value="1"/>
</dbReference>
<dbReference type="RefSeq" id="XP_007775368.1">
    <property type="nucleotide sequence ID" value="XM_007777178.1"/>
</dbReference>
<evidence type="ECO:0000313" key="2">
    <source>
        <dbReference type="EMBL" id="EIW74347.1"/>
    </source>
</evidence>
<keyword evidence="1" id="KW-0812">Transmembrane</keyword>
<dbReference type="eggNOG" id="ENOG502QUTC">
    <property type="taxonomic scope" value="Eukaryota"/>
</dbReference>
<keyword evidence="1" id="KW-0472">Membrane</keyword>
<evidence type="ECO:0000256" key="1">
    <source>
        <dbReference type="SAM" id="Phobius"/>
    </source>
</evidence>
<reference evidence="3" key="1">
    <citation type="journal article" date="2012" name="Science">
        <title>The Paleozoic origin of enzymatic lignin decomposition reconstructed from 31 fungal genomes.</title>
        <authorList>
            <person name="Floudas D."/>
            <person name="Binder M."/>
            <person name="Riley R."/>
            <person name="Barry K."/>
            <person name="Blanchette R.A."/>
            <person name="Henrissat B."/>
            <person name="Martinez A.T."/>
            <person name="Otillar R."/>
            <person name="Spatafora J.W."/>
            <person name="Yadav J.S."/>
            <person name="Aerts A."/>
            <person name="Benoit I."/>
            <person name="Boyd A."/>
            <person name="Carlson A."/>
            <person name="Copeland A."/>
            <person name="Coutinho P.M."/>
            <person name="de Vries R.P."/>
            <person name="Ferreira P."/>
            <person name="Findley K."/>
            <person name="Foster B."/>
            <person name="Gaskell J."/>
            <person name="Glotzer D."/>
            <person name="Gorecki P."/>
            <person name="Heitman J."/>
            <person name="Hesse C."/>
            <person name="Hori C."/>
            <person name="Igarashi K."/>
            <person name="Jurgens J.A."/>
            <person name="Kallen N."/>
            <person name="Kersten P."/>
            <person name="Kohler A."/>
            <person name="Kuees U."/>
            <person name="Kumar T.K.A."/>
            <person name="Kuo A."/>
            <person name="LaButti K."/>
            <person name="Larrondo L.F."/>
            <person name="Lindquist E."/>
            <person name="Ling A."/>
            <person name="Lombard V."/>
            <person name="Lucas S."/>
            <person name="Lundell T."/>
            <person name="Martin R."/>
            <person name="McLaughlin D.J."/>
            <person name="Morgenstern I."/>
            <person name="Morin E."/>
            <person name="Murat C."/>
            <person name="Nagy L.G."/>
            <person name="Nolan M."/>
            <person name="Ohm R.A."/>
            <person name="Patyshakuliyeva A."/>
            <person name="Rokas A."/>
            <person name="Ruiz-Duenas F.J."/>
            <person name="Sabat G."/>
            <person name="Salamov A."/>
            <person name="Samejima M."/>
            <person name="Schmutz J."/>
            <person name="Slot J.C."/>
            <person name="St John F."/>
            <person name="Stenlid J."/>
            <person name="Sun H."/>
            <person name="Sun S."/>
            <person name="Syed K."/>
            <person name="Tsang A."/>
            <person name="Wiebenga A."/>
            <person name="Young D."/>
            <person name="Pisabarro A."/>
            <person name="Eastwood D.C."/>
            <person name="Martin F."/>
            <person name="Cullen D."/>
            <person name="Grigoriev I.V."/>
            <person name="Hibbett D.S."/>
        </authorList>
    </citation>
    <scope>NUCLEOTIDE SEQUENCE [LARGE SCALE GENOMIC DNA]</scope>
    <source>
        <strain evidence="3">RWD-64-598 SS2</strain>
    </source>
</reference>
<protein>
    <submittedName>
        <fullName evidence="2">Heparinase II III family protein</fullName>
    </submittedName>
</protein>
<dbReference type="OrthoDB" id="3476529at2759"/>
<evidence type="ECO:0000313" key="3">
    <source>
        <dbReference type="Proteomes" id="UP000053558"/>
    </source>
</evidence>
<dbReference type="AlphaFoldDB" id="R7SF26"/>
<accession>R7SF26</accession>
<sequence length="777" mass="84004">MAANYSNVNNASSPYGSGDPYYSQSTGYITPQTPPKKKTSGWIKFGVPVALIIIVAAVLGGVFGSRASKNSTSASSAAAAASASSVKKEIGIFATGTDSLYGLPIYPSTTNSAAFSSPTFISTQDSTLAWPQDSFKPSSPSITNLRPDRPRLIAPSYKWAALPTLIANDPYMSYWNQTIFMNATIWYNADPVPYILDGGNGILDPARQVKQRIKAFSYCYRVSNDTKWLDRTWVELQNAAGNLTGGWGPNNSTKWNPVHFLDTAEMTAAYAIGYDWLYDVWSDTQKQAIMWSMITYGLNNGAIAYSDHDTSYYGWWTKGTQGNWNCVCNGGLTMGALAILNDDPTGVAQALLQQTIPSALGNCILATSSDGTWSETPDYWYFGTTGLAELAASVQSATGSDLGLLSTNANLHLGALYHMYVTGPGSLFNWGDNGVNKYTATANAVMFYGQAFDKPAYQLFQRDALDAADPWNMFWYNPTVSGAFWDGLALDHYFDNSTDQWASMRSSWADENALFVGAKAGTLQGHQSHNDLDCGDFVVDALGARWFGELGDENYLVPGYFSNDDQDSQRWLYYRKRTEGQNVVLVGGANQNVKAAPTVKFDSSNTVQGATTVADVSSDSTAYFVSDLTSAYFNVTSMKRGIRMINARKQVLVQDEINSQAPVQWRAHTNATVSLSNNNQTATLTIGDATMVVELVNPPSGAAFSTVAATRLPTDPTLPAGGEDLPNDTVTVLAVSLPAGQYTLQVLMTPQWPGLSQGSLKSPGSVALDQWSLSSHP</sequence>
<dbReference type="KEGG" id="cput:CONPUDRAFT_133017"/>
<keyword evidence="1" id="KW-1133">Transmembrane helix</keyword>
<proteinExistence type="predicted"/>
<dbReference type="Proteomes" id="UP000053558">
    <property type="component" value="Unassembled WGS sequence"/>
</dbReference>
<keyword evidence="3" id="KW-1185">Reference proteome</keyword>
<dbReference type="SUPFAM" id="SSF48230">
    <property type="entry name" value="Chondroitin AC/alginate lyase"/>
    <property type="match status" value="1"/>
</dbReference>
<name>R7SF26_CONPW</name>
<dbReference type="InterPro" id="IPR008929">
    <property type="entry name" value="Chondroitin_lyas"/>
</dbReference>
<dbReference type="Gene3D" id="2.70.98.70">
    <property type="match status" value="1"/>
</dbReference>
<feature type="transmembrane region" description="Helical" evidence="1">
    <location>
        <begin position="42"/>
        <end position="63"/>
    </location>
</feature>